<accession>A0A3P1AWC5</accession>
<dbReference type="SUPFAM" id="SSF56925">
    <property type="entry name" value="OMPA-like"/>
    <property type="match status" value="1"/>
</dbReference>
<proteinExistence type="predicted"/>
<reference evidence="2 3" key="1">
    <citation type="submission" date="2018-11" db="EMBL/GenBank/DDBJ databases">
        <title>Flavobacterium sp. nov., YIM 102796 draft genome.</title>
        <authorList>
            <person name="Li G."/>
            <person name="Jiang Y."/>
        </authorList>
    </citation>
    <scope>NUCLEOTIDE SEQUENCE [LARGE SCALE GENOMIC DNA]</scope>
    <source>
        <strain evidence="2 3">YIM 102796</strain>
    </source>
</reference>
<keyword evidence="3" id="KW-1185">Reference proteome</keyword>
<organism evidence="2 3">
    <name type="scientific">Paenimyroides viscosum</name>
    <dbReference type="NCBI Taxonomy" id="2488729"/>
    <lineage>
        <taxon>Bacteria</taxon>
        <taxon>Pseudomonadati</taxon>
        <taxon>Bacteroidota</taxon>
        <taxon>Flavobacteriia</taxon>
        <taxon>Flavobacteriales</taxon>
        <taxon>Flavobacteriaceae</taxon>
        <taxon>Paenimyroides</taxon>
    </lineage>
</organism>
<evidence type="ECO:0000256" key="1">
    <source>
        <dbReference type="SAM" id="SignalP"/>
    </source>
</evidence>
<dbReference type="AlphaFoldDB" id="A0A3P1AWC5"/>
<keyword evidence="1" id="KW-0732">Signal</keyword>
<protein>
    <recommendedName>
        <fullName evidence="4">Outer membrane protein beta-barrel domain-containing protein</fullName>
    </recommendedName>
</protein>
<dbReference type="OrthoDB" id="978645at2"/>
<feature type="chain" id="PRO_5017934811" description="Outer membrane protein beta-barrel domain-containing protein" evidence="1">
    <location>
        <begin position="19"/>
        <end position="168"/>
    </location>
</feature>
<evidence type="ECO:0000313" key="3">
    <source>
        <dbReference type="Proteomes" id="UP000268372"/>
    </source>
</evidence>
<sequence length="168" mass="18352">MKKFLLLASIMIAGSAYAQDYKNSIGIRLGSGVYDAIGASYKTFITQPGALEFNLGIRPYSHSAGPWKHKWTNVSLSGAYQHHFPIGNISGFKWYIGGGLVFANSFSNHDDYSGVSVGVFPTGGVDYKLKSAPFAFSVDLRPTVHVTEGVRHHEGFFFNGGITARYTF</sequence>
<dbReference type="Proteomes" id="UP000268372">
    <property type="component" value="Unassembled WGS sequence"/>
</dbReference>
<evidence type="ECO:0000313" key="2">
    <source>
        <dbReference type="EMBL" id="RRA93244.1"/>
    </source>
</evidence>
<dbReference type="InterPro" id="IPR011250">
    <property type="entry name" value="OMP/PagP_B-barrel"/>
</dbReference>
<dbReference type="RefSeq" id="WP_124899847.1">
    <property type="nucleotide sequence ID" value="NZ_RQTJ01000024.1"/>
</dbReference>
<name>A0A3P1AWC5_9FLAO</name>
<comment type="caution">
    <text evidence="2">The sequence shown here is derived from an EMBL/GenBank/DDBJ whole genome shotgun (WGS) entry which is preliminary data.</text>
</comment>
<feature type="signal peptide" evidence="1">
    <location>
        <begin position="1"/>
        <end position="18"/>
    </location>
</feature>
<dbReference type="EMBL" id="RQTJ01000024">
    <property type="protein sequence ID" value="RRA93244.1"/>
    <property type="molecule type" value="Genomic_DNA"/>
</dbReference>
<evidence type="ECO:0008006" key="4">
    <source>
        <dbReference type="Google" id="ProtNLM"/>
    </source>
</evidence>
<gene>
    <name evidence="2" type="ORF">EG242_10535</name>
</gene>